<dbReference type="Proteomes" id="UP001159428">
    <property type="component" value="Unassembled WGS sequence"/>
</dbReference>
<dbReference type="EMBL" id="CALNXJ010000006">
    <property type="protein sequence ID" value="CAH3042057.1"/>
    <property type="molecule type" value="Genomic_DNA"/>
</dbReference>
<evidence type="ECO:0000256" key="9">
    <source>
        <dbReference type="ARBA" id="ARBA00023027"/>
    </source>
</evidence>
<dbReference type="SUPFAM" id="SSF52283">
    <property type="entry name" value="Formate/glycerate dehydrogenase catalytic domain-like"/>
    <property type="match status" value="2"/>
</dbReference>
<comment type="similarity">
    <text evidence="3">Belongs to the AlaDH/PNT family.</text>
</comment>
<comment type="subunit">
    <text evidence="4">Monomer.</text>
</comment>
<dbReference type="InterPro" id="IPR007698">
    <property type="entry name" value="AlaDH/PNT_NAD(H)-bd"/>
</dbReference>
<dbReference type="PANTHER" id="PTHR11133:SF23">
    <property type="entry name" value="SACCHAROPINE DEHYDROGENASE [NAD(+), L-LYSINE-FORMING]"/>
    <property type="match status" value="1"/>
</dbReference>
<dbReference type="PANTHER" id="PTHR11133">
    <property type="entry name" value="SACCHAROPINE DEHYDROGENASE"/>
    <property type="match status" value="1"/>
</dbReference>
<dbReference type="AlphaFoldDB" id="A0AAU9VZK6"/>
<dbReference type="GO" id="GO:0004754">
    <property type="term" value="F:saccharopine dehydrogenase (NAD+, L-lysine-forming) activity"/>
    <property type="evidence" value="ECO:0007669"/>
    <property type="project" value="UniProtKB-EC"/>
</dbReference>
<evidence type="ECO:0000256" key="4">
    <source>
        <dbReference type="ARBA" id="ARBA00011245"/>
    </source>
</evidence>
<feature type="domain" description="Alanine dehydrogenase/pyridine nucleotide transhydrogenase NAD(H)-binding" evidence="14">
    <location>
        <begin position="722"/>
        <end position="862"/>
    </location>
</feature>
<dbReference type="SMART" id="SM01002">
    <property type="entry name" value="AlaDh_PNT_C"/>
    <property type="match status" value="2"/>
</dbReference>
<evidence type="ECO:0000256" key="13">
    <source>
        <dbReference type="SAM" id="MobiDB-lite"/>
    </source>
</evidence>
<dbReference type="InterPro" id="IPR007886">
    <property type="entry name" value="AlaDH/PNT_N"/>
</dbReference>
<evidence type="ECO:0000256" key="3">
    <source>
        <dbReference type="ARBA" id="ARBA00005689"/>
    </source>
</evidence>
<feature type="region of interest" description="Disordered" evidence="13">
    <location>
        <begin position="118"/>
        <end position="143"/>
    </location>
</feature>
<dbReference type="Pfam" id="PF05222">
    <property type="entry name" value="AlaDh_PNT_N"/>
    <property type="match status" value="2"/>
</dbReference>
<evidence type="ECO:0000256" key="12">
    <source>
        <dbReference type="ARBA" id="ARBA00047860"/>
    </source>
</evidence>
<comment type="pathway">
    <text evidence="1">Amino-acid biosynthesis; L-lysine biosynthesis via AAA pathway; L-lysine from L-alpha-aminoadipate (fungal route): step 3/3.</text>
</comment>
<dbReference type="FunFam" id="3.40.50.720:FF:000217">
    <property type="entry name" value="Saccharopine dehydrogenase [NAD(+), L-lysine-forming]"/>
    <property type="match status" value="2"/>
</dbReference>
<evidence type="ECO:0000256" key="2">
    <source>
        <dbReference type="ARBA" id="ARBA00005624"/>
    </source>
</evidence>
<evidence type="ECO:0000256" key="10">
    <source>
        <dbReference type="ARBA" id="ARBA00023157"/>
    </source>
</evidence>
<accession>A0AAU9VZK6</accession>
<keyword evidence="9" id="KW-0520">NAD</keyword>
<evidence type="ECO:0000256" key="7">
    <source>
        <dbReference type="ARBA" id="ARBA00022605"/>
    </source>
</evidence>
<dbReference type="EC" id="1.5.1.7" evidence="5"/>
<comment type="caution">
    <text evidence="16">The sequence shown here is derived from an EMBL/GenBank/DDBJ whole genome shotgun (WGS) entry which is preliminary data.</text>
</comment>
<dbReference type="GO" id="GO:0005737">
    <property type="term" value="C:cytoplasm"/>
    <property type="evidence" value="ECO:0007669"/>
    <property type="project" value="TreeGrafter"/>
</dbReference>
<evidence type="ECO:0000259" key="15">
    <source>
        <dbReference type="SMART" id="SM01003"/>
    </source>
</evidence>
<dbReference type="InterPro" id="IPR051168">
    <property type="entry name" value="AASS"/>
</dbReference>
<keyword evidence="17" id="KW-1185">Reference proteome</keyword>
<sequence length="915" mass="102194">MTPYLLRLGDDPVWNRTKKMFDQKAAEAKALIDSGSVKYGLASSGMDRAPLKSSALIGTHRHKSMFTSKLNLPQVKCIVVAIPDQHSVSLPVVTRFQPGGKRESNIFMNISINLERREKSRTSIVPERTRHSDGSKPTTAGGKKKLTYRSHELCVDTGVELSTLNVQVVMAVHLWLRAEKKPNERRTHLTPEKCKELVKAGFKLTVELSEQCIFKDEEYASISGVEMASTGSWPSAPKEAFIVGLKELPESEDPVIHRHIFYAHAYKNQTGWAELLHRFVKGGGSIFDIEFMTDDSGKCVVPVFSTMAGLCGMAVGIIAWCHQQLNPDVALPSVSAYDDEDQMLAFVKSKLKEIAKKKGVPEVFPQIFVIGALGRCGKGAVEMAHKMGVPKSNITEWSTAETKGKGPFVEILEYNIFVNCILLNEKIPPFLTKEMLDTDERSLSIVVDISCDPNSPNNPLPFYDACTSFKQPSVRVSLPKSSKPLDVVAIDHFPSLLPRESSTRFANDSTPHLLKLDQVKRLDKRLQMNAGRRSHLRNVKIFCQQTVFLDKNWECDVIFFHVNIFKMYSFNFSGFKVTVECSRDRVFKDEEYARISGVDMVPEGSWVDAPKEAFILGIKELAKSLTPIPHTHIYFAHAYNNQNGWAEVLNRFIKGGGRILDVEYMTDECDRRVAAAFPPLAGFAGMAVGISAWCHQQTSPQITMPAMKPYSHESLLIEDLKMQLQDAAKTKGLHECYPRVIIIGALGRCGKGAIDLAQKAGIPSSCIAKWDMKETQPGGPFEEILQYDIFVNCINLMKKIPPFMTRKVLDTDQRKLSVVVDVSCDVTNPNNPLPFCDSVTSLHQPCRTLQLSNSTKPLDIVAIDNLPSLLPRESSIQFADSIMPYLLKLPEVNTHPVWVRAGRKFDEKAAEVLNH</sequence>
<proteinExistence type="inferred from homology"/>
<dbReference type="InterPro" id="IPR027281">
    <property type="entry name" value="Lys1"/>
</dbReference>
<gene>
    <name evidence="16" type="ORF">PMEA_00028538</name>
</gene>
<evidence type="ECO:0000313" key="17">
    <source>
        <dbReference type="Proteomes" id="UP001159428"/>
    </source>
</evidence>
<comment type="similarity">
    <text evidence="2">In the N-terminal section; belongs to the AlaDH/PNT family.</text>
</comment>
<dbReference type="GO" id="GO:0019878">
    <property type="term" value="P:lysine biosynthetic process via aminoadipic acid"/>
    <property type="evidence" value="ECO:0007669"/>
    <property type="project" value="TreeGrafter"/>
</dbReference>
<evidence type="ECO:0000256" key="8">
    <source>
        <dbReference type="ARBA" id="ARBA00023002"/>
    </source>
</evidence>
<evidence type="ECO:0000313" key="16">
    <source>
        <dbReference type="EMBL" id="CAH3042057.1"/>
    </source>
</evidence>
<dbReference type="SUPFAM" id="SSF51735">
    <property type="entry name" value="NAD(P)-binding Rossmann-fold domains"/>
    <property type="match status" value="2"/>
</dbReference>
<dbReference type="Gene3D" id="3.40.50.720">
    <property type="entry name" value="NAD(P)-binding Rossmann-like Domain"/>
    <property type="match status" value="4"/>
</dbReference>
<keyword evidence="8" id="KW-0560">Oxidoreductase</keyword>
<feature type="compositionally biased region" description="Basic and acidic residues" evidence="13">
    <location>
        <begin position="118"/>
        <end position="134"/>
    </location>
</feature>
<feature type="domain" description="Alanine dehydrogenase/pyridine nucleotide transhydrogenase N-terminal" evidence="15">
    <location>
        <begin position="175"/>
        <end position="311"/>
    </location>
</feature>
<evidence type="ECO:0000256" key="5">
    <source>
        <dbReference type="ARBA" id="ARBA00012847"/>
    </source>
</evidence>
<dbReference type="CDD" id="cd12188">
    <property type="entry name" value="SDH"/>
    <property type="match status" value="2"/>
</dbReference>
<name>A0AAU9VZK6_9CNID</name>
<evidence type="ECO:0000256" key="11">
    <source>
        <dbReference type="ARBA" id="ARBA00033228"/>
    </source>
</evidence>
<keyword evidence="7" id="KW-0028">Amino-acid biosynthesis</keyword>
<dbReference type="InterPro" id="IPR036291">
    <property type="entry name" value="NAD(P)-bd_dom_sf"/>
</dbReference>
<protein>
    <recommendedName>
        <fullName evidence="6">Saccharopine dehydrogenase [NAD(+), L-lysine-forming]</fullName>
        <ecNumber evidence="5">1.5.1.7</ecNumber>
    </recommendedName>
    <alternativeName>
        <fullName evidence="11">Lysine--2-oxoglutarate reductase</fullName>
    </alternativeName>
</protein>
<feature type="domain" description="Alanine dehydrogenase/pyridine nucleotide transhydrogenase NAD(H)-binding" evidence="14">
    <location>
        <begin position="343"/>
        <end position="489"/>
    </location>
</feature>
<keyword evidence="10" id="KW-1015">Disulfide bond</keyword>
<evidence type="ECO:0000256" key="6">
    <source>
        <dbReference type="ARBA" id="ARBA00021221"/>
    </source>
</evidence>
<organism evidence="16 17">
    <name type="scientific">Pocillopora meandrina</name>
    <dbReference type="NCBI Taxonomy" id="46732"/>
    <lineage>
        <taxon>Eukaryota</taxon>
        <taxon>Metazoa</taxon>
        <taxon>Cnidaria</taxon>
        <taxon>Anthozoa</taxon>
        <taxon>Hexacorallia</taxon>
        <taxon>Scleractinia</taxon>
        <taxon>Astrocoeniina</taxon>
        <taxon>Pocilloporidae</taxon>
        <taxon>Pocillopora</taxon>
    </lineage>
</organism>
<reference evidence="16 17" key="1">
    <citation type="submission" date="2022-05" db="EMBL/GenBank/DDBJ databases">
        <authorList>
            <consortium name="Genoscope - CEA"/>
            <person name="William W."/>
        </authorList>
    </citation>
    <scope>NUCLEOTIDE SEQUENCE [LARGE SCALE GENOMIC DNA]</scope>
</reference>
<evidence type="ECO:0000256" key="1">
    <source>
        <dbReference type="ARBA" id="ARBA00004884"/>
    </source>
</evidence>
<evidence type="ECO:0000259" key="14">
    <source>
        <dbReference type="SMART" id="SM01002"/>
    </source>
</evidence>
<comment type="catalytic activity">
    <reaction evidence="12">
        <text>L-saccharopine + NAD(+) + H2O = L-lysine + 2-oxoglutarate + NADH + H(+)</text>
        <dbReference type="Rhea" id="RHEA:12440"/>
        <dbReference type="ChEBI" id="CHEBI:15377"/>
        <dbReference type="ChEBI" id="CHEBI:15378"/>
        <dbReference type="ChEBI" id="CHEBI:16810"/>
        <dbReference type="ChEBI" id="CHEBI:32551"/>
        <dbReference type="ChEBI" id="CHEBI:57540"/>
        <dbReference type="ChEBI" id="CHEBI:57945"/>
        <dbReference type="ChEBI" id="CHEBI:57951"/>
        <dbReference type="EC" id="1.5.1.7"/>
    </reaction>
</comment>
<dbReference type="SMART" id="SM01003">
    <property type="entry name" value="AlaDh_PNT_N"/>
    <property type="match status" value="1"/>
</dbReference>